<gene>
    <name evidence="1" type="ORF">MLD38_007662</name>
</gene>
<sequence length="477" mass="52992">MSSPRLIPTPTCPDAVCDSGDCGSVRGYSREVTRENPSVLPPECDYWVCQCDKSEWKGIEKGLLSSMMSPYDNRYVDVKVAGEVPGSITVAIDEEPQEWRLLCLGVGFILLLLLPIVSGWVPFYYSSSIAIGIFLAIIILLFQGMKLLPLGEKVLCILLSGSFFLHQFSMMVNSILANFGLSKDIYNPTSVFLVLGILIAGAALGYWMVRKFVISEDGGVAQFVKWATRVIAATFIFQSTMDALLGLVGLCCCWSICYPITSAIWWDGDKIHSSNSRDWQVAVCPYPPFIPGWYDTSSFSWNSYPGWSKKTILHHSRAEFLAKTSGKGFQSPRKGFQQPGRGGFRTPGKGSQGNMWNSSERSDGLSDSSLQRFVSPISSESRGDDQDYYSVLHKTPDRKRFTEEEWKESKSQWTREAMSGLVSSPEFADWIIEHANRIRVSSGDSSDEEELCSSSDSTGVAPVSSRSWLGLFKRLVV</sequence>
<keyword evidence="2" id="KW-1185">Reference proteome</keyword>
<dbReference type="EMBL" id="CM042882">
    <property type="protein sequence ID" value="KAI4381602.1"/>
    <property type="molecule type" value="Genomic_DNA"/>
</dbReference>
<comment type="caution">
    <text evidence="1">The sequence shown here is derived from an EMBL/GenBank/DDBJ whole genome shotgun (WGS) entry which is preliminary data.</text>
</comment>
<protein>
    <submittedName>
        <fullName evidence="1">Uncharacterized protein</fullName>
    </submittedName>
</protein>
<organism evidence="1 2">
    <name type="scientific">Melastoma candidum</name>
    <dbReference type="NCBI Taxonomy" id="119954"/>
    <lineage>
        <taxon>Eukaryota</taxon>
        <taxon>Viridiplantae</taxon>
        <taxon>Streptophyta</taxon>
        <taxon>Embryophyta</taxon>
        <taxon>Tracheophyta</taxon>
        <taxon>Spermatophyta</taxon>
        <taxon>Magnoliopsida</taxon>
        <taxon>eudicotyledons</taxon>
        <taxon>Gunneridae</taxon>
        <taxon>Pentapetalae</taxon>
        <taxon>rosids</taxon>
        <taxon>malvids</taxon>
        <taxon>Myrtales</taxon>
        <taxon>Melastomataceae</taxon>
        <taxon>Melastomatoideae</taxon>
        <taxon>Melastomateae</taxon>
        <taxon>Melastoma</taxon>
    </lineage>
</organism>
<dbReference type="Proteomes" id="UP001057402">
    <property type="component" value="Chromosome 3"/>
</dbReference>
<evidence type="ECO:0000313" key="1">
    <source>
        <dbReference type="EMBL" id="KAI4381602.1"/>
    </source>
</evidence>
<name>A0ACB9RT25_9MYRT</name>
<proteinExistence type="predicted"/>
<reference evidence="2" key="1">
    <citation type="journal article" date="2023" name="Front. Plant Sci.">
        <title>Chromosomal-level genome assembly of Melastoma candidum provides insights into trichome evolution.</title>
        <authorList>
            <person name="Zhong Y."/>
            <person name="Wu W."/>
            <person name="Sun C."/>
            <person name="Zou P."/>
            <person name="Liu Y."/>
            <person name="Dai S."/>
            <person name="Zhou R."/>
        </authorList>
    </citation>
    <scope>NUCLEOTIDE SEQUENCE [LARGE SCALE GENOMIC DNA]</scope>
</reference>
<evidence type="ECO:0000313" key="2">
    <source>
        <dbReference type="Proteomes" id="UP001057402"/>
    </source>
</evidence>
<accession>A0ACB9RT25</accession>